<evidence type="ECO:0000313" key="3">
    <source>
        <dbReference type="Proteomes" id="UP000504638"/>
    </source>
</evidence>
<dbReference type="Gene3D" id="3.10.280.10">
    <property type="entry name" value="Mitochondrial glycoprotein"/>
    <property type="match status" value="1"/>
</dbReference>
<dbReference type="EMBL" id="ML975149">
    <property type="protein sequence ID" value="KAF1817619.1"/>
    <property type="molecule type" value="Genomic_DNA"/>
</dbReference>
<protein>
    <submittedName>
        <fullName evidence="2 4">Mitochondrial glyco protein</fullName>
    </submittedName>
</protein>
<name>A0A6G1GIA8_9PEZI</name>
<dbReference type="RefSeq" id="XP_033539250.1">
    <property type="nucleotide sequence ID" value="XM_033678544.1"/>
</dbReference>
<dbReference type="InterPro" id="IPR036561">
    <property type="entry name" value="MAM33_sf"/>
</dbReference>
<dbReference type="GeneID" id="54419114"/>
<reference evidence="4" key="2">
    <citation type="submission" date="2020-04" db="EMBL/GenBank/DDBJ databases">
        <authorList>
            <consortium name="NCBI Genome Project"/>
        </authorList>
    </citation>
    <scope>NUCLEOTIDE SEQUENCE</scope>
    <source>
        <strain evidence="4">CBS 781.70</strain>
    </source>
</reference>
<dbReference type="InterPro" id="IPR003428">
    <property type="entry name" value="MAM33"/>
</dbReference>
<dbReference type="GO" id="GO:0005759">
    <property type="term" value="C:mitochondrial matrix"/>
    <property type="evidence" value="ECO:0007669"/>
    <property type="project" value="InterPro"/>
</dbReference>
<dbReference type="PANTHER" id="PTHR10826:SF1">
    <property type="entry name" value="COMPLEMENT COMPONENT 1 Q SUBCOMPONENT-BINDING PROTEIN, MITOCHONDRIAL"/>
    <property type="match status" value="1"/>
</dbReference>
<keyword evidence="3" id="KW-1185">Reference proteome</keyword>
<dbReference type="PANTHER" id="PTHR10826">
    <property type="entry name" value="COMPLEMENT COMPONENT 1"/>
    <property type="match status" value="1"/>
</dbReference>
<dbReference type="GO" id="GO:0042256">
    <property type="term" value="P:cytosolic ribosome assembly"/>
    <property type="evidence" value="ECO:0007669"/>
    <property type="project" value="TreeGrafter"/>
</dbReference>
<feature type="region of interest" description="Disordered" evidence="1">
    <location>
        <begin position="150"/>
        <end position="202"/>
    </location>
</feature>
<dbReference type="OrthoDB" id="278212at2759"/>
<sequence>MLSMRLVARASPRAFAQQCLRTSRQVASPLRLSAVQTAWRQPTTTRLASAFSTSSRCFQNDELVAKLRSEISLENEATDTETYKSGIKEFLESTQFNLHDTPGQEEVVLTKKYNNENIRVSFSIADINNAQPTEEPYDEDNALYDEDGAETSEYAQESRSNKGAINSSTRSGPASTAPEDRLAPADREELDEDDFEGEEGQDVTFPCQVNIQVTRDGHPGALDIAAVADSGDLVIENVAYFPSGEVAEGATSEMRNKRRGLYSGPPFGNLDVELQTMMEKYLEERGVGVQMAMFVPEYVDYKEQKEYVRWLENVEQFMK</sequence>
<dbReference type="SUPFAM" id="SSF54529">
    <property type="entry name" value="Mitochondrial glycoprotein MAM33-like"/>
    <property type="match status" value="1"/>
</dbReference>
<feature type="compositionally biased region" description="Acidic residues" evidence="1">
    <location>
        <begin position="188"/>
        <end position="201"/>
    </location>
</feature>
<accession>A0A6G1GIA8</accession>
<dbReference type="Proteomes" id="UP000504638">
    <property type="component" value="Unplaced"/>
</dbReference>
<reference evidence="2 4" key="1">
    <citation type="submission" date="2020-01" db="EMBL/GenBank/DDBJ databases">
        <authorList>
            <consortium name="DOE Joint Genome Institute"/>
            <person name="Haridas S."/>
            <person name="Albert R."/>
            <person name="Binder M."/>
            <person name="Bloem J."/>
            <person name="Labutti K."/>
            <person name="Salamov A."/>
            <person name="Andreopoulos B."/>
            <person name="Baker S.E."/>
            <person name="Barry K."/>
            <person name="Bills G."/>
            <person name="Bluhm B.H."/>
            <person name="Cannon C."/>
            <person name="Castanera R."/>
            <person name="Culley D.E."/>
            <person name="Daum C."/>
            <person name="Ezra D."/>
            <person name="Gonzalez J.B."/>
            <person name="Henrissat B."/>
            <person name="Kuo A."/>
            <person name="Liang C."/>
            <person name="Lipzen A."/>
            <person name="Lutzoni F."/>
            <person name="Magnuson J."/>
            <person name="Mondo S."/>
            <person name="Nolan M."/>
            <person name="Ohm R."/>
            <person name="Pangilinan J."/>
            <person name="Park H.-J."/>
            <person name="Ramirez L."/>
            <person name="Alfaro M."/>
            <person name="Sun H."/>
            <person name="Tritt A."/>
            <person name="Yoshinaga Y."/>
            <person name="Zwiers L.-H."/>
            <person name="Turgeon B.G."/>
            <person name="Goodwin S.B."/>
            <person name="Spatafora J.W."/>
            <person name="Crous P.W."/>
            <person name="Grigoriev I.V."/>
        </authorList>
    </citation>
    <scope>NUCLEOTIDE SEQUENCE</scope>
    <source>
        <strain evidence="2 4">CBS 781.70</strain>
    </source>
</reference>
<organism evidence="2">
    <name type="scientific">Eremomyces bilateralis CBS 781.70</name>
    <dbReference type="NCBI Taxonomy" id="1392243"/>
    <lineage>
        <taxon>Eukaryota</taxon>
        <taxon>Fungi</taxon>
        <taxon>Dikarya</taxon>
        <taxon>Ascomycota</taxon>
        <taxon>Pezizomycotina</taxon>
        <taxon>Dothideomycetes</taxon>
        <taxon>Dothideomycetes incertae sedis</taxon>
        <taxon>Eremomycetales</taxon>
        <taxon>Eremomycetaceae</taxon>
        <taxon>Eremomyces</taxon>
    </lineage>
</organism>
<reference evidence="4" key="3">
    <citation type="submission" date="2025-04" db="UniProtKB">
        <authorList>
            <consortium name="RefSeq"/>
        </authorList>
    </citation>
    <scope>IDENTIFICATION</scope>
    <source>
        <strain evidence="4">CBS 781.70</strain>
    </source>
</reference>
<dbReference type="Pfam" id="PF02330">
    <property type="entry name" value="MAM33"/>
    <property type="match status" value="1"/>
</dbReference>
<evidence type="ECO:0000313" key="2">
    <source>
        <dbReference type="EMBL" id="KAF1817619.1"/>
    </source>
</evidence>
<evidence type="ECO:0000256" key="1">
    <source>
        <dbReference type="SAM" id="MobiDB-lite"/>
    </source>
</evidence>
<gene>
    <name evidence="2 4" type="ORF">P152DRAFT_454195</name>
</gene>
<dbReference type="AlphaFoldDB" id="A0A6G1GIA8"/>
<evidence type="ECO:0000313" key="4">
    <source>
        <dbReference type="RefSeq" id="XP_033539250.1"/>
    </source>
</evidence>
<feature type="compositionally biased region" description="Polar residues" evidence="1">
    <location>
        <begin position="153"/>
        <end position="174"/>
    </location>
</feature>
<proteinExistence type="predicted"/>
<feature type="compositionally biased region" description="Basic and acidic residues" evidence="1">
    <location>
        <begin position="178"/>
        <end position="187"/>
    </location>
</feature>